<keyword evidence="1" id="KW-0997">Cell inner membrane</keyword>
<keyword evidence="1" id="KW-0472">Membrane</keyword>
<keyword evidence="1" id="KW-1133">Transmembrane helix</keyword>
<dbReference type="KEGG" id="moz:MoryE10_04630"/>
<comment type="catalytic activity">
    <reaction evidence="1">
        <text>[GlcNAc-(1-&gt;4)-Mur2Ac(oyl-L-Ala-gamma-D-Glu-L-Lys-D-Ala-D-Ala)](n)-di-trans,octa-cis-undecaprenyl diphosphate + beta-D-GlcNAc-(1-&gt;4)-Mur2Ac(oyl-L-Ala-gamma-D-Glu-L-Lys-D-Ala-D-Ala)-di-trans,octa-cis-undecaprenyl diphosphate = [GlcNAc-(1-&gt;4)-Mur2Ac(oyl-L-Ala-gamma-D-Glu-L-Lys-D-Ala-D-Ala)](n+1)-di-trans,octa-cis-undecaprenyl diphosphate + di-trans,octa-cis-undecaprenyl diphosphate + H(+)</text>
        <dbReference type="Rhea" id="RHEA:23708"/>
        <dbReference type="Rhea" id="RHEA-COMP:9602"/>
        <dbReference type="Rhea" id="RHEA-COMP:9603"/>
        <dbReference type="ChEBI" id="CHEBI:15378"/>
        <dbReference type="ChEBI" id="CHEBI:58405"/>
        <dbReference type="ChEBI" id="CHEBI:60033"/>
        <dbReference type="ChEBI" id="CHEBI:78435"/>
        <dbReference type="EC" id="2.4.99.28"/>
    </reaction>
</comment>
<keyword evidence="1" id="KW-0812">Transmembrane</keyword>
<dbReference type="Proteomes" id="UP000824988">
    <property type="component" value="Chromosome"/>
</dbReference>
<dbReference type="GO" id="GO:0008955">
    <property type="term" value="F:peptidoglycan glycosyltransferase activity"/>
    <property type="evidence" value="ECO:0007669"/>
    <property type="project" value="UniProtKB-UniRule"/>
</dbReference>
<dbReference type="GO" id="GO:0005886">
    <property type="term" value="C:plasma membrane"/>
    <property type="evidence" value="ECO:0007669"/>
    <property type="project" value="UniProtKB-SubCell"/>
</dbReference>
<accession>A0A8D4VMJ9</accession>
<dbReference type="GO" id="GO:0009274">
    <property type="term" value="C:peptidoglycan-based cell wall"/>
    <property type="evidence" value="ECO:0007669"/>
    <property type="project" value="InterPro"/>
</dbReference>
<comment type="pathway">
    <text evidence="1">Cell wall biogenesis; peptidoglycan biosynthesis.</text>
</comment>
<feature type="domain" description="Glycosyl transferase family 51" evidence="2">
    <location>
        <begin position="78"/>
        <end position="240"/>
    </location>
</feature>
<dbReference type="GO" id="GO:0016763">
    <property type="term" value="F:pentosyltransferase activity"/>
    <property type="evidence" value="ECO:0007669"/>
    <property type="project" value="InterPro"/>
</dbReference>
<sequence>MSRLKNPTPRRSAAANRRQGWPARLWGFAWRLALLFAAGSLLLVGAYRFVPPPVTGVMAYRHFEDWQAGRGFSPMVQVWRPYDAIAPSLPLAVVASEDQLFPSHYGFDFGALRSAVDASLQGRRLRGASTISQQVAKNLFLWPGRSYLRKGLEAWFTVLIEALWSKRRIMEVYLNIAEWGDHLFGAEAASQRYFRKPAARLGGAESALLAASLPNPRRFRPDKPSGYLLMRQQWIAQQMQRLGAGYASWDE</sequence>
<dbReference type="HAMAP" id="MF_00766">
    <property type="entry name" value="PGT_MtgA"/>
    <property type="match status" value="1"/>
</dbReference>
<comment type="function">
    <text evidence="1">Peptidoglycan polymerase that catalyzes glycan chain elongation from lipid-linked precursors.</text>
</comment>
<protein>
    <recommendedName>
        <fullName evidence="1">Biosynthetic peptidoglycan transglycosylase</fullName>
        <ecNumber evidence="1">2.4.99.28</ecNumber>
    </recommendedName>
    <alternativeName>
        <fullName evidence="1">Glycan polymerase</fullName>
    </alternativeName>
    <alternativeName>
        <fullName evidence="1">Peptidoglycan glycosyltransferase MtgA</fullName>
        <shortName evidence="1">PGT</shortName>
    </alternativeName>
</protein>
<keyword evidence="1" id="KW-0328">Glycosyltransferase</keyword>
<keyword evidence="1" id="KW-1003">Cell membrane</keyword>
<dbReference type="EMBL" id="AP019782">
    <property type="protein sequence ID" value="BBL69857.1"/>
    <property type="molecule type" value="Genomic_DNA"/>
</dbReference>
<keyword evidence="4" id="KW-1185">Reference proteome</keyword>
<evidence type="ECO:0000313" key="3">
    <source>
        <dbReference type="EMBL" id="BBL69857.1"/>
    </source>
</evidence>
<dbReference type="Pfam" id="PF00912">
    <property type="entry name" value="Transgly"/>
    <property type="match status" value="1"/>
</dbReference>
<dbReference type="RefSeq" id="WP_221048076.1">
    <property type="nucleotide sequence ID" value="NZ_AP019782.1"/>
</dbReference>
<dbReference type="GO" id="GO:0071555">
    <property type="term" value="P:cell wall organization"/>
    <property type="evidence" value="ECO:0007669"/>
    <property type="project" value="UniProtKB-KW"/>
</dbReference>
<organism evidence="3 4">
    <name type="scientific">Methylogaea oryzae</name>
    <dbReference type="NCBI Taxonomy" id="1295382"/>
    <lineage>
        <taxon>Bacteria</taxon>
        <taxon>Pseudomonadati</taxon>
        <taxon>Pseudomonadota</taxon>
        <taxon>Gammaproteobacteria</taxon>
        <taxon>Methylococcales</taxon>
        <taxon>Methylococcaceae</taxon>
        <taxon>Methylogaea</taxon>
    </lineage>
</organism>
<dbReference type="InterPro" id="IPR011812">
    <property type="entry name" value="Pep_trsgly"/>
</dbReference>
<evidence type="ECO:0000259" key="2">
    <source>
        <dbReference type="Pfam" id="PF00912"/>
    </source>
</evidence>
<dbReference type="GO" id="GO:0008360">
    <property type="term" value="P:regulation of cell shape"/>
    <property type="evidence" value="ECO:0007669"/>
    <property type="project" value="UniProtKB-KW"/>
</dbReference>
<dbReference type="NCBIfam" id="TIGR02070">
    <property type="entry name" value="mono_pep_trsgly"/>
    <property type="match status" value="1"/>
</dbReference>
<reference evidence="3" key="1">
    <citation type="submission" date="2019-06" db="EMBL/GenBank/DDBJ databases">
        <title>Complete genome sequence of Methylogaea oryzae strain JCM16910.</title>
        <authorList>
            <person name="Asakawa S."/>
        </authorList>
    </citation>
    <scope>NUCLEOTIDE SEQUENCE</scope>
    <source>
        <strain evidence="3">E10</strain>
    </source>
</reference>
<keyword evidence="1" id="KW-0961">Cell wall biogenesis/degradation</keyword>
<keyword evidence="1" id="KW-0133">Cell shape</keyword>
<comment type="similarity">
    <text evidence="1">Belongs to the glycosyltransferase 51 family.</text>
</comment>
<dbReference type="InterPro" id="IPR001264">
    <property type="entry name" value="Glyco_trans_51"/>
</dbReference>
<proteinExistence type="inferred from homology"/>
<name>A0A8D4VMJ9_9GAMM</name>
<dbReference type="PANTHER" id="PTHR30400">
    <property type="entry name" value="MONOFUNCTIONAL BIOSYNTHETIC PEPTIDOGLYCAN TRANSGLYCOSYLASE"/>
    <property type="match status" value="1"/>
</dbReference>
<evidence type="ECO:0000313" key="4">
    <source>
        <dbReference type="Proteomes" id="UP000824988"/>
    </source>
</evidence>
<dbReference type="EC" id="2.4.99.28" evidence="1"/>
<dbReference type="UniPathway" id="UPA00219"/>
<keyword evidence="1" id="KW-0808">Transferase</keyword>
<gene>
    <name evidence="1 3" type="primary">mtgA</name>
    <name evidence="3" type="ORF">MoryE10_04630</name>
</gene>
<dbReference type="GO" id="GO:0009252">
    <property type="term" value="P:peptidoglycan biosynthetic process"/>
    <property type="evidence" value="ECO:0007669"/>
    <property type="project" value="UniProtKB-UniRule"/>
</dbReference>
<keyword evidence="1" id="KW-0573">Peptidoglycan synthesis</keyword>
<dbReference type="AlphaFoldDB" id="A0A8D4VMJ9"/>
<comment type="subcellular location">
    <subcellularLocation>
        <location evidence="1">Cell inner membrane</location>
        <topology evidence="1">Single-pass membrane protein</topology>
    </subcellularLocation>
</comment>
<evidence type="ECO:0000256" key="1">
    <source>
        <dbReference type="HAMAP-Rule" id="MF_00766"/>
    </source>
</evidence>
<dbReference type="PANTHER" id="PTHR30400:SF0">
    <property type="entry name" value="BIOSYNTHETIC PEPTIDOGLYCAN TRANSGLYCOSYLASE"/>
    <property type="match status" value="1"/>
</dbReference>